<dbReference type="Ensembl" id="ENSCVAT00000017993.1">
    <property type="protein sequence ID" value="ENSCVAP00000011113.1"/>
    <property type="gene ID" value="ENSCVAG00000013383.1"/>
</dbReference>
<organism evidence="3 4">
    <name type="scientific">Cyprinodon variegatus</name>
    <name type="common">Sheepshead minnow</name>
    <dbReference type="NCBI Taxonomy" id="28743"/>
    <lineage>
        <taxon>Eukaryota</taxon>
        <taxon>Metazoa</taxon>
        <taxon>Chordata</taxon>
        <taxon>Craniata</taxon>
        <taxon>Vertebrata</taxon>
        <taxon>Euteleostomi</taxon>
        <taxon>Actinopterygii</taxon>
        <taxon>Neopterygii</taxon>
        <taxon>Teleostei</taxon>
        <taxon>Neoteleostei</taxon>
        <taxon>Acanthomorphata</taxon>
        <taxon>Ovalentaria</taxon>
        <taxon>Atherinomorphae</taxon>
        <taxon>Cyprinodontiformes</taxon>
        <taxon>Cyprinodontidae</taxon>
        <taxon>Cyprinodon</taxon>
    </lineage>
</organism>
<dbReference type="GeneTree" id="ENSGT00940000157661"/>
<dbReference type="SUPFAM" id="SSF48403">
    <property type="entry name" value="Ankyrin repeat"/>
    <property type="match status" value="1"/>
</dbReference>
<evidence type="ECO:0000256" key="1">
    <source>
        <dbReference type="PROSITE-ProRule" id="PRU00023"/>
    </source>
</evidence>
<dbReference type="InterPro" id="IPR052089">
    <property type="entry name" value="Ankyrin-BTB/POZ_domain"/>
</dbReference>
<dbReference type="Gene3D" id="1.25.40.20">
    <property type="entry name" value="Ankyrin repeat-containing domain"/>
    <property type="match status" value="2"/>
</dbReference>
<evidence type="ECO:0000313" key="4">
    <source>
        <dbReference type="Proteomes" id="UP000265020"/>
    </source>
</evidence>
<dbReference type="PANTHER" id="PTHR46071">
    <property type="entry name" value="ANKYRIN REPEAT AND BTB/POZ DOMAIN-CONTAINING"/>
    <property type="match status" value="1"/>
</dbReference>
<accession>A0A3Q2CYU4</accession>
<dbReference type="InterPro" id="IPR000210">
    <property type="entry name" value="BTB/POZ_dom"/>
</dbReference>
<keyword evidence="1" id="KW-0040">ANK repeat</keyword>
<dbReference type="Proteomes" id="UP000265020">
    <property type="component" value="Unassembled WGS sequence"/>
</dbReference>
<proteinExistence type="predicted"/>
<dbReference type="Pfam" id="PF00651">
    <property type="entry name" value="BTB"/>
    <property type="match status" value="1"/>
</dbReference>
<name>A0A3Q2CYU4_CYPVA</name>
<protein>
    <submittedName>
        <fullName evidence="3">Ankyrin repeat and BTB (POZ) domain containing 2a</fullName>
    </submittedName>
</protein>
<dbReference type="Gene3D" id="3.30.710.10">
    <property type="entry name" value="Potassium Channel Kv1.1, Chain A"/>
    <property type="match status" value="1"/>
</dbReference>
<dbReference type="SMART" id="SM00248">
    <property type="entry name" value="ANK"/>
    <property type="match status" value="3"/>
</dbReference>
<dbReference type="PROSITE" id="PS50297">
    <property type="entry name" value="ANK_REP_REGION"/>
    <property type="match status" value="1"/>
</dbReference>
<dbReference type="OMA" id="NCEVPSP"/>
<dbReference type="PROSITE" id="PS50088">
    <property type="entry name" value="ANK_REPEAT"/>
    <property type="match status" value="1"/>
</dbReference>
<keyword evidence="4" id="KW-1185">Reference proteome</keyword>
<dbReference type="InterPro" id="IPR036770">
    <property type="entry name" value="Ankyrin_rpt-contain_sf"/>
</dbReference>
<feature type="repeat" description="ANK" evidence="1">
    <location>
        <begin position="146"/>
        <end position="178"/>
    </location>
</feature>
<dbReference type="AlphaFoldDB" id="A0A3Q2CYU4"/>
<dbReference type="Pfam" id="PF00023">
    <property type="entry name" value="Ank"/>
    <property type="match status" value="2"/>
</dbReference>
<dbReference type="FunFam" id="1.25.40.20:FF:000045">
    <property type="entry name" value="Ankyrin repeat and BTB/POZ domain-containing protein 2"/>
    <property type="match status" value="1"/>
</dbReference>
<dbReference type="SUPFAM" id="SSF54695">
    <property type="entry name" value="POZ domain"/>
    <property type="match status" value="1"/>
</dbReference>
<evidence type="ECO:0000313" key="3">
    <source>
        <dbReference type="Ensembl" id="ENSCVAP00000011113.1"/>
    </source>
</evidence>
<reference evidence="3" key="1">
    <citation type="submission" date="2025-08" db="UniProtKB">
        <authorList>
            <consortium name="Ensembl"/>
        </authorList>
    </citation>
    <scope>IDENTIFICATION</scope>
</reference>
<dbReference type="STRING" id="28743.ENSCVAP00000011113"/>
<feature type="domain" description="BTB" evidence="2">
    <location>
        <begin position="463"/>
        <end position="555"/>
    </location>
</feature>
<reference evidence="3" key="2">
    <citation type="submission" date="2025-09" db="UniProtKB">
        <authorList>
            <consortium name="Ensembl"/>
        </authorList>
    </citation>
    <scope>IDENTIFICATION</scope>
</reference>
<evidence type="ECO:0000259" key="2">
    <source>
        <dbReference type="SMART" id="SM00225"/>
    </source>
</evidence>
<dbReference type="PANTHER" id="PTHR46071:SF3">
    <property type="entry name" value="ANKYRIN REPEAT AND BTB_POZ DOMAIN-CONTAINING PROTEIN 2"/>
    <property type="match status" value="1"/>
</dbReference>
<dbReference type="InterPro" id="IPR011333">
    <property type="entry name" value="SKP1/BTB/POZ_sf"/>
</dbReference>
<dbReference type="InterPro" id="IPR002110">
    <property type="entry name" value="Ankyrin_rpt"/>
</dbReference>
<dbReference type="SMART" id="SM00225">
    <property type="entry name" value="BTB"/>
    <property type="match status" value="1"/>
</dbReference>
<sequence length="649" mass="71893">MGLLRPPLSLLLPVQPAHGIPGEPQPGAPGCDSEQRTVRLPFLLLPPLMEWIRVAVVHAEHRRSLLVDSDDVRQAARLLLPGLDCEPRQLRSECCFQSFKCLDAAAASGKFHLDLGFRMLSCGRADLVQQAARLLGADGINTMDDQGMTPLMYASAAGDEAMVQMLVEAGAHLNLQVPANSLRHPSVHPGSRHWVALTFAVLHGHLCVAQVSAKVTPLFEPVWSHSWLLNSVSPLAAAARGNYEMVCLLLTHGADPLLRAHHGTSLTPPLFEDMNCFSYAAAHGHRNIVRRLLLQPPHRKEDILSLEEILAEGVEEPEDPTRHPAADSLSAVPSASKATMKALQQAAYYSAEHGYLDVTMELREMGVRWKLHTWLESLRRAQQLGRNQVTLRLLSDFPSIRTEDFSPELLSAGIPFLFSLLDYALTKQLASLVSHCYGGSPVPALIVSALLPDIRFLNNKEMSDVTFMVEGRPFFAHRVLLMSASERLIGSDLTGLVINRFVSLLLQMVMRSLYCGGTDGLKILPAEAKKLLPVAFFFQLRGLQRCCEVMLSQSLTLDNAVSVYQTAKHHGAAELCRFCEGFFLQNMDQLLDREDFHRLLLATPPGSGPDQDLPVLKHLETTLIDRLYHLHHLLSSTKRDVIHLNRITE</sequence>